<dbReference type="GO" id="GO:0009002">
    <property type="term" value="F:serine-type D-Ala-D-Ala carboxypeptidase activity"/>
    <property type="evidence" value="ECO:0007669"/>
    <property type="project" value="UniProtKB-EC"/>
</dbReference>
<evidence type="ECO:0000256" key="7">
    <source>
        <dbReference type="ARBA" id="ARBA00022729"/>
    </source>
</evidence>
<dbReference type="InterPro" id="IPR018044">
    <property type="entry name" value="Peptidase_S11"/>
</dbReference>
<keyword evidence="7 16" id="KW-0732">Signal</keyword>
<name>A0A1I4M894_9BACI</name>
<comment type="catalytic activity">
    <reaction evidence="12">
        <text>Preferential cleavage: (Ac)2-L-Lys-D-Ala-|-D-Ala. Also transpeptidation of peptidyl-alanyl moieties that are N-acyl substituents of D-alanine.</text>
        <dbReference type="EC" id="3.4.16.4"/>
    </reaction>
</comment>
<comment type="function">
    <text evidence="1">Removes C-terminal D-alanyl residues from sugar-peptide cell wall precursors.</text>
</comment>
<feature type="active site" evidence="13">
    <location>
        <position position="124"/>
    </location>
</feature>
<dbReference type="InterPro" id="IPR015956">
    <property type="entry name" value="Peniciliin-bd_prot_C_sf"/>
</dbReference>
<dbReference type="GO" id="GO:0071555">
    <property type="term" value="P:cell wall organization"/>
    <property type="evidence" value="ECO:0007669"/>
    <property type="project" value="UniProtKB-KW"/>
</dbReference>
<organism evidence="18 19">
    <name type="scientific">Salibacterium qingdaonense</name>
    <dbReference type="NCBI Taxonomy" id="266892"/>
    <lineage>
        <taxon>Bacteria</taxon>
        <taxon>Bacillati</taxon>
        <taxon>Bacillota</taxon>
        <taxon>Bacilli</taxon>
        <taxon>Bacillales</taxon>
        <taxon>Bacillaceae</taxon>
    </lineage>
</organism>
<evidence type="ECO:0000256" key="12">
    <source>
        <dbReference type="ARBA" id="ARBA00034000"/>
    </source>
</evidence>
<dbReference type="InterPro" id="IPR012907">
    <property type="entry name" value="Peptidase_S11_C"/>
</dbReference>
<dbReference type="Proteomes" id="UP000199668">
    <property type="component" value="Unassembled WGS sequence"/>
</dbReference>
<dbReference type="InterPro" id="IPR037167">
    <property type="entry name" value="Peptidase_S11_C_sf"/>
</dbReference>
<dbReference type="SUPFAM" id="SSF56601">
    <property type="entry name" value="beta-lactamase/transpeptidase-like"/>
    <property type="match status" value="1"/>
</dbReference>
<dbReference type="STRING" id="266892.SAMN04488054_110106"/>
<dbReference type="Pfam" id="PF00768">
    <property type="entry name" value="Peptidase_S11"/>
    <property type="match status" value="1"/>
</dbReference>
<evidence type="ECO:0000256" key="8">
    <source>
        <dbReference type="ARBA" id="ARBA00022801"/>
    </source>
</evidence>
<keyword evidence="10" id="KW-0573">Peptidoglycan synthesis</keyword>
<dbReference type="Pfam" id="PF07943">
    <property type="entry name" value="PBP5_C"/>
    <property type="match status" value="1"/>
</dbReference>
<evidence type="ECO:0000256" key="11">
    <source>
        <dbReference type="ARBA" id="ARBA00023316"/>
    </source>
</evidence>
<dbReference type="GO" id="GO:0006508">
    <property type="term" value="P:proteolysis"/>
    <property type="evidence" value="ECO:0007669"/>
    <property type="project" value="UniProtKB-KW"/>
</dbReference>
<feature type="active site" description="Acyl-ester intermediate" evidence="13">
    <location>
        <position position="64"/>
    </location>
</feature>
<feature type="signal peptide" evidence="16">
    <location>
        <begin position="1"/>
        <end position="28"/>
    </location>
</feature>
<evidence type="ECO:0000256" key="9">
    <source>
        <dbReference type="ARBA" id="ARBA00022960"/>
    </source>
</evidence>
<dbReference type="EMBL" id="FOTY01000010">
    <property type="protein sequence ID" value="SFL99481.1"/>
    <property type="molecule type" value="Genomic_DNA"/>
</dbReference>
<keyword evidence="9" id="KW-0133">Cell shape</keyword>
<keyword evidence="5 18" id="KW-0121">Carboxypeptidase</keyword>
<evidence type="ECO:0000259" key="17">
    <source>
        <dbReference type="SMART" id="SM00936"/>
    </source>
</evidence>
<keyword evidence="11" id="KW-0961">Cell wall biogenesis/degradation</keyword>
<evidence type="ECO:0000256" key="6">
    <source>
        <dbReference type="ARBA" id="ARBA00022670"/>
    </source>
</evidence>
<evidence type="ECO:0000256" key="1">
    <source>
        <dbReference type="ARBA" id="ARBA00003217"/>
    </source>
</evidence>
<gene>
    <name evidence="18" type="ORF">SAMN04488054_110106</name>
</gene>
<dbReference type="SUPFAM" id="SSF69189">
    <property type="entry name" value="Penicillin-binding protein associated domain"/>
    <property type="match status" value="1"/>
</dbReference>
<dbReference type="SMART" id="SM00936">
    <property type="entry name" value="PBP5_C"/>
    <property type="match status" value="1"/>
</dbReference>
<proteinExistence type="inferred from homology"/>
<feature type="chain" id="PRO_5011716520" description="serine-type D-Ala-D-Ala carboxypeptidase" evidence="16">
    <location>
        <begin position="29"/>
        <end position="390"/>
    </location>
</feature>
<reference evidence="18 19" key="1">
    <citation type="submission" date="2016-10" db="EMBL/GenBank/DDBJ databases">
        <authorList>
            <person name="de Groot N.N."/>
        </authorList>
    </citation>
    <scope>NUCLEOTIDE SEQUENCE [LARGE SCALE GENOMIC DNA]</scope>
    <source>
        <strain evidence="18 19">CGMCC 1.6134</strain>
    </source>
</reference>
<evidence type="ECO:0000256" key="10">
    <source>
        <dbReference type="ARBA" id="ARBA00022984"/>
    </source>
</evidence>
<accession>A0A1I4M894</accession>
<dbReference type="PRINTS" id="PR00725">
    <property type="entry name" value="DADACBPTASE1"/>
</dbReference>
<comment type="pathway">
    <text evidence="2">Cell wall biogenesis; peptidoglycan biosynthesis.</text>
</comment>
<evidence type="ECO:0000256" key="2">
    <source>
        <dbReference type="ARBA" id="ARBA00004752"/>
    </source>
</evidence>
<evidence type="ECO:0000256" key="5">
    <source>
        <dbReference type="ARBA" id="ARBA00022645"/>
    </source>
</evidence>
<evidence type="ECO:0000256" key="15">
    <source>
        <dbReference type="RuleBase" id="RU004016"/>
    </source>
</evidence>
<dbReference type="Gene3D" id="3.40.710.10">
    <property type="entry name" value="DD-peptidase/beta-lactamase superfamily"/>
    <property type="match status" value="1"/>
</dbReference>
<evidence type="ECO:0000256" key="16">
    <source>
        <dbReference type="SAM" id="SignalP"/>
    </source>
</evidence>
<keyword evidence="19" id="KW-1185">Reference proteome</keyword>
<dbReference type="EC" id="3.4.16.4" evidence="4"/>
<dbReference type="PANTHER" id="PTHR21581">
    <property type="entry name" value="D-ALANYL-D-ALANINE CARBOXYPEPTIDASE"/>
    <property type="match status" value="1"/>
</dbReference>
<keyword evidence="8" id="KW-0378">Hydrolase</keyword>
<dbReference type="AlphaFoldDB" id="A0A1I4M894"/>
<evidence type="ECO:0000313" key="19">
    <source>
        <dbReference type="Proteomes" id="UP000199668"/>
    </source>
</evidence>
<dbReference type="PANTHER" id="PTHR21581:SF6">
    <property type="entry name" value="TRAFFICKING PROTEIN PARTICLE COMPLEX SUBUNIT 12"/>
    <property type="match status" value="1"/>
</dbReference>
<evidence type="ECO:0000256" key="13">
    <source>
        <dbReference type="PIRSR" id="PIRSR618044-1"/>
    </source>
</evidence>
<evidence type="ECO:0000256" key="14">
    <source>
        <dbReference type="PIRSR" id="PIRSR618044-2"/>
    </source>
</evidence>
<feature type="active site" description="Proton acceptor" evidence="13">
    <location>
        <position position="67"/>
    </location>
</feature>
<evidence type="ECO:0000256" key="3">
    <source>
        <dbReference type="ARBA" id="ARBA00007164"/>
    </source>
</evidence>
<dbReference type="GO" id="GO:0009252">
    <property type="term" value="P:peptidoglycan biosynthetic process"/>
    <property type="evidence" value="ECO:0007669"/>
    <property type="project" value="UniProtKB-UniPathway"/>
</dbReference>
<sequence length="390" mass="43062">MRKKRRFKFVVIAAAASVILLGSSEAKAQFEEAAEDAVSAYVLDAQTGQVLYQKNETEELPPASMTKIMTMLLIMEALEDEKIQLNDKVRTSNRAASMGGSQIFLEEGEVMTVDEMLKGIAVGSANDASVAMAEHISGSEGAFIEKMNQKAKSLDLEHTSFKNTTGLPADKHYTSAQDLAAISRELLQYEKILEYTGLYEDYLRKGKDNEFWLVNTNRLVRHYDGVDGLKTGYTKEARYNLTATAEKNGMRIITVLMGADSPKERNQITASLLDDAFQHHEYHQLASKGDTVTSVRVEKGKHAEAEAVLEKDAGVVLRKGEDAGNITEEIKTKKIVTAPASSGEQVGTIRYYNENDLLSEADLVLKEDIVPAGWTELFGRSMQRMMGNAS</sequence>
<dbReference type="RefSeq" id="WP_245736928.1">
    <property type="nucleotide sequence ID" value="NZ_FOTY01000010.1"/>
</dbReference>
<dbReference type="UniPathway" id="UPA00219"/>
<dbReference type="InterPro" id="IPR012338">
    <property type="entry name" value="Beta-lactam/transpept-like"/>
</dbReference>
<comment type="similarity">
    <text evidence="3 15">Belongs to the peptidase S11 family.</text>
</comment>
<feature type="domain" description="Peptidase S11 D-Ala-D-Ala carboxypeptidase A C-terminal" evidence="17">
    <location>
        <begin position="280"/>
        <end position="371"/>
    </location>
</feature>
<dbReference type="GO" id="GO:0008360">
    <property type="term" value="P:regulation of cell shape"/>
    <property type="evidence" value="ECO:0007669"/>
    <property type="project" value="UniProtKB-KW"/>
</dbReference>
<dbReference type="Gene3D" id="2.60.410.10">
    <property type="entry name" value="D-Ala-D-Ala carboxypeptidase, C-terminal domain"/>
    <property type="match status" value="1"/>
</dbReference>
<dbReference type="InterPro" id="IPR001967">
    <property type="entry name" value="Peptidase_S11_N"/>
</dbReference>
<protein>
    <recommendedName>
        <fullName evidence="4">serine-type D-Ala-D-Ala carboxypeptidase</fullName>
        <ecNumber evidence="4">3.4.16.4</ecNumber>
    </recommendedName>
</protein>
<feature type="binding site" evidence="14">
    <location>
        <position position="230"/>
    </location>
    <ligand>
        <name>substrate</name>
    </ligand>
</feature>
<evidence type="ECO:0000313" key="18">
    <source>
        <dbReference type="EMBL" id="SFL99481.1"/>
    </source>
</evidence>
<evidence type="ECO:0000256" key="4">
    <source>
        <dbReference type="ARBA" id="ARBA00012448"/>
    </source>
</evidence>
<keyword evidence="6" id="KW-0645">Protease</keyword>